<organism evidence="2 3">
    <name type="scientific">Gimesia maris</name>
    <dbReference type="NCBI Taxonomy" id="122"/>
    <lineage>
        <taxon>Bacteria</taxon>
        <taxon>Pseudomonadati</taxon>
        <taxon>Planctomycetota</taxon>
        <taxon>Planctomycetia</taxon>
        <taxon>Planctomycetales</taxon>
        <taxon>Planctomycetaceae</taxon>
        <taxon>Gimesia</taxon>
    </lineage>
</organism>
<dbReference type="Proteomes" id="UP000263642">
    <property type="component" value="Unassembled WGS sequence"/>
</dbReference>
<dbReference type="PANTHER" id="PTHR35889">
    <property type="entry name" value="CYCLOINULO-OLIGOSACCHARIDE FRUCTANOTRANSFERASE-RELATED"/>
    <property type="match status" value="1"/>
</dbReference>
<dbReference type="InterPro" id="IPR011429">
    <property type="entry name" value="Cyt_c_Planctomycete-type"/>
</dbReference>
<dbReference type="PANTHER" id="PTHR35889:SF3">
    <property type="entry name" value="F-BOX DOMAIN-CONTAINING PROTEIN"/>
    <property type="match status" value="1"/>
</dbReference>
<name>A0A3D3RC30_9PLAN</name>
<sequence>HDVLPILYRRCVMCHGPEYQEGGLDVRTKADMLKGGNAGAAIIAGKPDESLLVKYIVEKTCPPKAELSRAGIEPMTAEELASVKDWIAQGLNVVTDEPQDFNLDQDPLVTKADRQFWSFQPPQQVEPPLVKQQSLVKNPVDAFLLRK</sequence>
<evidence type="ECO:0000313" key="3">
    <source>
        <dbReference type="Proteomes" id="UP000263642"/>
    </source>
</evidence>
<dbReference type="EMBL" id="DQAY01000150">
    <property type="protein sequence ID" value="HCO26156.1"/>
    <property type="molecule type" value="Genomic_DNA"/>
</dbReference>
<evidence type="ECO:0000313" key="2">
    <source>
        <dbReference type="EMBL" id="HCO26156.1"/>
    </source>
</evidence>
<protein>
    <recommendedName>
        <fullName evidence="1">Cytochrome C Planctomycete-type domain-containing protein</fullName>
    </recommendedName>
</protein>
<accession>A0A3D3RC30</accession>
<proteinExistence type="predicted"/>
<gene>
    <name evidence="2" type="ORF">DIT97_25195</name>
</gene>
<evidence type="ECO:0000259" key="1">
    <source>
        <dbReference type="Pfam" id="PF07635"/>
    </source>
</evidence>
<dbReference type="Pfam" id="PF07635">
    <property type="entry name" value="PSCyt1"/>
    <property type="match status" value="1"/>
</dbReference>
<comment type="caution">
    <text evidence="2">The sequence shown here is derived from an EMBL/GenBank/DDBJ whole genome shotgun (WGS) entry which is preliminary data.</text>
</comment>
<feature type="domain" description="Cytochrome C Planctomycete-type" evidence="1">
    <location>
        <begin position="11"/>
        <end position="58"/>
    </location>
</feature>
<feature type="non-terminal residue" evidence="2">
    <location>
        <position position="147"/>
    </location>
</feature>
<reference evidence="2 3" key="1">
    <citation type="journal article" date="2018" name="Nat. Biotechnol.">
        <title>A standardized bacterial taxonomy based on genome phylogeny substantially revises the tree of life.</title>
        <authorList>
            <person name="Parks D.H."/>
            <person name="Chuvochina M."/>
            <person name="Waite D.W."/>
            <person name="Rinke C."/>
            <person name="Skarshewski A."/>
            <person name="Chaumeil P.A."/>
            <person name="Hugenholtz P."/>
        </authorList>
    </citation>
    <scope>NUCLEOTIDE SEQUENCE [LARGE SCALE GENOMIC DNA]</scope>
    <source>
        <strain evidence="2">UBA9375</strain>
    </source>
</reference>
<dbReference type="AlphaFoldDB" id="A0A3D3RC30"/>
<feature type="non-terminal residue" evidence="2">
    <location>
        <position position="1"/>
    </location>
</feature>